<dbReference type="AlphaFoldDB" id="A0A2T9YD01"/>
<proteinExistence type="predicted"/>
<evidence type="ECO:0000256" key="1">
    <source>
        <dbReference type="SAM" id="MobiDB-lite"/>
    </source>
</evidence>
<accession>A0A2T9YD01</accession>
<sequence>MSRFDNDDELYRRNPTGPRGTLGTEPKMLFDPNSGKVRLVSDILGENRQRERSRNIKQKSGVEINRNRNKIRCLTILSPSGSLELSKLYPFFNENSTNIIIGNLGRARTGKSLLMSLLCDTNFLNDDTTHPIFKLNSKPNSSIMSVGCFITPNQGVLLDFPPVLVPNSMDGGRMDLQFLVANFLWSNVILLMMDISNCFGAVDKEMLSLMIKARNIAKSITNQMNFGGYKTPSKLVVVYNTSPHYQGQAYENRLFGRSGMNSVMIDSDLPPMVSKLIENGFDVLKFFSLPNKDTSEENGNRTGLILSNEYIFPEISSLSEFLNNKPLVDPNNKLKNNLILSTKKRFENITTLQEYTSPVLYNFKETALQIGQFVFSSKHFENNTNLKNKHFEMDSKENDSLNFTTENENDDSLDGGNRHTTLSDWISLIARSWEIVRRASNESV</sequence>
<evidence type="ECO:0000313" key="3">
    <source>
        <dbReference type="Proteomes" id="UP000245699"/>
    </source>
</evidence>
<comment type="caution">
    <text evidence="2">The sequence shown here is derived from an EMBL/GenBank/DDBJ whole genome shotgun (WGS) entry which is preliminary data.</text>
</comment>
<name>A0A2T9YD01_9FUNG</name>
<evidence type="ECO:0000313" key="2">
    <source>
        <dbReference type="EMBL" id="PVU90175.1"/>
    </source>
</evidence>
<reference evidence="2 3" key="1">
    <citation type="journal article" date="2018" name="MBio">
        <title>Comparative Genomics Reveals the Core Gene Toolbox for the Fungus-Insect Symbiosis.</title>
        <authorList>
            <person name="Wang Y."/>
            <person name="Stata M."/>
            <person name="Wang W."/>
            <person name="Stajich J.E."/>
            <person name="White M.M."/>
            <person name="Moncalvo J.M."/>
        </authorList>
    </citation>
    <scope>NUCLEOTIDE SEQUENCE [LARGE SCALE GENOMIC DNA]</scope>
    <source>
        <strain evidence="2 3">AUS-77-4</strain>
    </source>
</reference>
<organism evidence="2 3">
    <name type="scientific">Furculomyces boomerangus</name>
    <dbReference type="NCBI Taxonomy" id="61424"/>
    <lineage>
        <taxon>Eukaryota</taxon>
        <taxon>Fungi</taxon>
        <taxon>Fungi incertae sedis</taxon>
        <taxon>Zoopagomycota</taxon>
        <taxon>Kickxellomycotina</taxon>
        <taxon>Harpellomycetes</taxon>
        <taxon>Harpellales</taxon>
        <taxon>Harpellaceae</taxon>
        <taxon>Furculomyces</taxon>
    </lineage>
</organism>
<keyword evidence="3" id="KW-1185">Reference proteome</keyword>
<protein>
    <submittedName>
        <fullName evidence="2">Uncharacterized protein</fullName>
    </submittedName>
</protein>
<dbReference type="EMBL" id="MBFT01000495">
    <property type="protein sequence ID" value="PVU90175.1"/>
    <property type="molecule type" value="Genomic_DNA"/>
</dbReference>
<feature type="region of interest" description="Disordered" evidence="1">
    <location>
        <begin position="1"/>
        <end position="28"/>
    </location>
</feature>
<gene>
    <name evidence="2" type="ORF">BB559_004746</name>
</gene>
<dbReference type="OrthoDB" id="10670346at2759"/>
<dbReference type="Proteomes" id="UP000245699">
    <property type="component" value="Unassembled WGS sequence"/>
</dbReference>